<sequence length="225" mass="21528">MAPKRPGEPLDEAVESRRAVSLLLLAAQWTEVEAEPTPEVSLQGWAPPSHHAPSGGAPAGPCAAAAGDAECEDTANSEVSSDNSTATAGGGALRSTGTSGGARLACGGCGGEGEGEGEEGSASDDTSSAGAAPASLPLPAFGGFAACCACAAPAPLLALASEPSLGPADCCALPASPEVARPLPDGGPLFGGFCQLSPATAVAAELATPSWMAPHLAAACAAALA</sequence>
<evidence type="ECO:0000313" key="3">
    <source>
        <dbReference type="Proteomes" id="UP000247498"/>
    </source>
</evidence>
<dbReference type="Proteomes" id="UP000247498">
    <property type="component" value="Unassembled WGS sequence"/>
</dbReference>
<keyword evidence="3" id="KW-1185">Reference proteome</keyword>
<organism evidence="2 3">
    <name type="scientific">Raphidocelis subcapitata</name>
    <dbReference type="NCBI Taxonomy" id="307507"/>
    <lineage>
        <taxon>Eukaryota</taxon>
        <taxon>Viridiplantae</taxon>
        <taxon>Chlorophyta</taxon>
        <taxon>core chlorophytes</taxon>
        <taxon>Chlorophyceae</taxon>
        <taxon>CS clade</taxon>
        <taxon>Sphaeropleales</taxon>
        <taxon>Selenastraceae</taxon>
        <taxon>Raphidocelis</taxon>
    </lineage>
</organism>
<dbReference type="AlphaFoldDB" id="A0A2V0NPN4"/>
<comment type="caution">
    <text evidence="2">The sequence shown here is derived from an EMBL/GenBank/DDBJ whole genome shotgun (WGS) entry which is preliminary data.</text>
</comment>
<feature type="compositionally biased region" description="Low complexity" evidence="1">
    <location>
        <begin position="46"/>
        <end position="68"/>
    </location>
</feature>
<dbReference type="EMBL" id="BDRX01000009">
    <property type="protein sequence ID" value="GBF89239.1"/>
    <property type="molecule type" value="Genomic_DNA"/>
</dbReference>
<dbReference type="InParanoid" id="A0A2V0NPN4"/>
<proteinExistence type="predicted"/>
<gene>
    <name evidence="2" type="ORF">Rsub_02116</name>
</gene>
<feature type="compositionally biased region" description="Polar residues" evidence="1">
    <location>
        <begin position="76"/>
        <end position="87"/>
    </location>
</feature>
<reference evidence="2 3" key="1">
    <citation type="journal article" date="2018" name="Sci. Rep.">
        <title>Raphidocelis subcapitata (=Pseudokirchneriella subcapitata) provides an insight into genome evolution and environmental adaptations in the Sphaeropleales.</title>
        <authorList>
            <person name="Suzuki S."/>
            <person name="Yamaguchi H."/>
            <person name="Nakajima N."/>
            <person name="Kawachi M."/>
        </authorList>
    </citation>
    <scope>NUCLEOTIDE SEQUENCE [LARGE SCALE GENOMIC DNA]</scope>
    <source>
        <strain evidence="2 3">NIES-35</strain>
    </source>
</reference>
<feature type="region of interest" description="Disordered" evidence="1">
    <location>
        <begin position="33"/>
        <end position="130"/>
    </location>
</feature>
<evidence type="ECO:0000256" key="1">
    <source>
        <dbReference type="SAM" id="MobiDB-lite"/>
    </source>
</evidence>
<accession>A0A2V0NPN4</accession>
<protein>
    <submittedName>
        <fullName evidence="2">Uncharacterized protein</fullName>
    </submittedName>
</protein>
<evidence type="ECO:0000313" key="2">
    <source>
        <dbReference type="EMBL" id="GBF89239.1"/>
    </source>
</evidence>
<feature type="compositionally biased region" description="Acidic residues" evidence="1">
    <location>
        <begin position="113"/>
        <end position="122"/>
    </location>
</feature>
<name>A0A2V0NPN4_9CHLO</name>